<keyword evidence="1" id="KW-1133">Transmembrane helix</keyword>
<keyword evidence="1" id="KW-0472">Membrane</keyword>
<evidence type="ECO:0000313" key="3">
    <source>
        <dbReference type="Proteomes" id="UP001501470"/>
    </source>
</evidence>
<name>A0ABN2CMQ7_9ACTN</name>
<dbReference type="RefSeq" id="WP_425552409.1">
    <property type="nucleotide sequence ID" value="NZ_BAAAQD010000030.1"/>
</dbReference>
<sequence>MRTRHVLIAIVVLGIVATAGIYALLQKLGDHLPALLPPGRACVIDAGSAPAASSGSSSTVTSVPLDSEQVANAATITAVGLRRGVPRRALVVALATAWQESKLENLAGGDRDSIGLFQQRPSQGWGKPEQIADPRYAANAFYTALLKVKGWEKMRVTDAAQEVQRSAHPEAYEKWVDESEIMARALSGEATGAVSCTVTESSSHGVEAAQTLAAGVKLDWGNVSTADVTDLVGVALKVREQKTGWQYAHWMVAHAQDHGVKRVAFNDMEWTAKSGSWARITQRGGASGDRVVAEVY</sequence>
<reference evidence="2 3" key="1">
    <citation type="journal article" date="2019" name="Int. J. Syst. Evol. Microbiol.">
        <title>The Global Catalogue of Microorganisms (GCM) 10K type strain sequencing project: providing services to taxonomists for standard genome sequencing and annotation.</title>
        <authorList>
            <consortium name="The Broad Institute Genomics Platform"/>
            <consortium name="The Broad Institute Genome Sequencing Center for Infectious Disease"/>
            <person name="Wu L."/>
            <person name="Ma J."/>
        </authorList>
    </citation>
    <scope>NUCLEOTIDE SEQUENCE [LARGE SCALE GENOMIC DNA]</scope>
    <source>
        <strain evidence="2 3">JCM 15933</strain>
    </source>
</reference>
<evidence type="ECO:0000313" key="2">
    <source>
        <dbReference type="EMBL" id="GAA1561294.1"/>
    </source>
</evidence>
<keyword evidence="3" id="KW-1185">Reference proteome</keyword>
<evidence type="ECO:0008006" key="4">
    <source>
        <dbReference type="Google" id="ProtNLM"/>
    </source>
</evidence>
<dbReference type="EMBL" id="BAAAQD010000030">
    <property type="protein sequence ID" value="GAA1561294.1"/>
    <property type="molecule type" value="Genomic_DNA"/>
</dbReference>
<evidence type="ECO:0000256" key="1">
    <source>
        <dbReference type="SAM" id="Phobius"/>
    </source>
</evidence>
<gene>
    <name evidence="2" type="ORF">GCM10009827_098360</name>
</gene>
<organism evidence="2 3">
    <name type="scientific">Dactylosporangium maewongense</name>
    <dbReference type="NCBI Taxonomy" id="634393"/>
    <lineage>
        <taxon>Bacteria</taxon>
        <taxon>Bacillati</taxon>
        <taxon>Actinomycetota</taxon>
        <taxon>Actinomycetes</taxon>
        <taxon>Micromonosporales</taxon>
        <taxon>Micromonosporaceae</taxon>
        <taxon>Dactylosporangium</taxon>
    </lineage>
</organism>
<comment type="caution">
    <text evidence="2">The sequence shown here is derived from an EMBL/GenBank/DDBJ whole genome shotgun (WGS) entry which is preliminary data.</text>
</comment>
<feature type="transmembrane region" description="Helical" evidence="1">
    <location>
        <begin position="6"/>
        <end position="25"/>
    </location>
</feature>
<proteinExistence type="predicted"/>
<dbReference type="Proteomes" id="UP001501470">
    <property type="component" value="Unassembled WGS sequence"/>
</dbReference>
<accession>A0ABN2CMQ7</accession>
<protein>
    <recommendedName>
        <fullName evidence="4">Secreted protein</fullName>
    </recommendedName>
</protein>
<keyword evidence="1" id="KW-0812">Transmembrane</keyword>